<sequence length="116" mass="12744">MGPGERWAAEYHRLTQAEEDAEQALEEAAARLRRLRTQRKSHQATGKKMLEEAYAVVDADDERRWQEETRAAAQAAEQARTEADAAGFSYDWAAIMADLGPEPLIASTPPVTGGSS</sequence>
<evidence type="ECO:0000313" key="2">
    <source>
        <dbReference type="EMBL" id="CAK7238023.1"/>
    </source>
</evidence>
<dbReference type="EMBL" id="CAWUHC010000248">
    <property type="protein sequence ID" value="CAK7238023.1"/>
    <property type="molecule type" value="Genomic_DNA"/>
</dbReference>
<proteinExistence type="predicted"/>
<name>A0ABP0D1W1_9PEZI</name>
<keyword evidence="3" id="KW-1185">Reference proteome</keyword>
<organism evidence="2 3">
    <name type="scientific">Sporothrix bragantina</name>
    <dbReference type="NCBI Taxonomy" id="671064"/>
    <lineage>
        <taxon>Eukaryota</taxon>
        <taxon>Fungi</taxon>
        <taxon>Dikarya</taxon>
        <taxon>Ascomycota</taxon>
        <taxon>Pezizomycotina</taxon>
        <taxon>Sordariomycetes</taxon>
        <taxon>Sordariomycetidae</taxon>
        <taxon>Ophiostomatales</taxon>
        <taxon>Ophiostomataceae</taxon>
        <taxon>Sporothrix</taxon>
    </lineage>
</organism>
<dbReference type="Proteomes" id="UP001642406">
    <property type="component" value="Unassembled WGS sequence"/>
</dbReference>
<feature type="coiled-coil region" evidence="1">
    <location>
        <begin position="11"/>
        <end position="45"/>
    </location>
</feature>
<accession>A0ABP0D1W1</accession>
<keyword evidence="1" id="KW-0175">Coiled coil</keyword>
<evidence type="ECO:0000256" key="1">
    <source>
        <dbReference type="SAM" id="Coils"/>
    </source>
</evidence>
<gene>
    <name evidence="2" type="ORF">SBRCBS47491_010247</name>
</gene>
<evidence type="ECO:0000313" key="3">
    <source>
        <dbReference type="Proteomes" id="UP001642406"/>
    </source>
</evidence>
<protein>
    <submittedName>
        <fullName evidence="2">Uncharacterized protein</fullName>
    </submittedName>
</protein>
<comment type="caution">
    <text evidence="2">The sequence shown here is derived from an EMBL/GenBank/DDBJ whole genome shotgun (WGS) entry which is preliminary data.</text>
</comment>
<reference evidence="2 3" key="1">
    <citation type="submission" date="2024-01" db="EMBL/GenBank/DDBJ databases">
        <authorList>
            <person name="Allen C."/>
            <person name="Tagirdzhanova G."/>
        </authorList>
    </citation>
    <scope>NUCLEOTIDE SEQUENCE [LARGE SCALE GENOMIC DNA]</scope>
</reference>